<dbReference type="InterPro" id="IPR018186">
    <property type="entry name" value="TF_T-box_CS"/>
</dbReference>
<evidence type="ECO:0000256" key="7">
    <source>
        <dbReference type="SAM" id="MobiDB-lite"/>
    </source>
</evidence>
<dbReference type="GO" id="GO:0001708">
    <property type="term" value="P:cell fate specification"/>
    <property type="evidence" value="ECO:0007669"/>
    <property type="project" value="TreeGrafter"/>
</dbReference>
<feature type="region of interest" description="Disordered" evidence="7">
    <location>
        <begin position="185"/>
        <end position="213"/>
    </location>
</feature>
<feature type="domain" description="T-box" evidence="8">
    <location>
        <begin position="384"/>
        <end position="562"/>
    </location>
</feature>
<dbReference type="SUPFAM" id="SSF49417">
    <property type="entry name" value="p53-like transcription factors"/>
    <property type="match status" value="1"/>
</dbReference>
<comment type="subcellular location">
    <subcellularLocation>
        <location evidence="1 6">Nucleus</location>
    </subcellularLocation>
</comment>
<feature type="compositionally biased region" description="Polar residues" evidence="7">
    <location>
        <begin position="597"/>
        <end position="606"/>
    </location>
</feature>
<evidence type="ECO:0000256" key="3">
    <source>
        <dbReference type="ARBA" id="ARBA00023125"/>
    </source>
</evidence>
<dbReference type="Pfam" id="PF00907">
    <property type="entry name" value="T-box"/>
    <property type="match status" value="1"/>
</dbReference>
<keyword evidence="2" id="KW-0805">Transcription regulation</keyword>
<feature type="region of interest" description="Disordered" evidence="7">
    <location>
        <begin position="19"/>
        <end position="49"/>
    </location>
</feature>
<feature type="compositionally biased region" description="Polar residues" evidence="7">
    <location>
        <begin position="723"/>
        <end position="739"/>
    </location>
</feature>
<keyword evidence="10" id="KW-1185">Reference proteome</keyword>
<dbReference type="GO" id="GO:0000981">
    <property type="term" value="F:DNA-binding transcription factor activity, RNA polymerase II-specific"/>
    <property type="evidence" value="ECO:0007669"/>
    <property type="project" value="TreeGrafter"/>
</dbReference>
<name>A0A8S9YTL9_9TREM</name>
<dbReference type="PROSITE" id="PS01283">
    <property type="entry name" value="TBOX_1"/>
    <property type="match status" value="1"/>
</dbReference>
<gene>
    <name evidence="9" type="ORF">EG68_04366</name>
</gene>
<dbReference type="PROSITE" id="PS01264">
    <property type="entry name" value="TBOX_2"/>
    <property type="match status" value="1"/>
</dbReference>
<feature type="region of interest" description="Disordered" evidence="7">
    <location>
        <begin position="597"/>
        <end position="621"/>
    </location>
</feature>
<keyword evidence="5 6" id="KW-0539">Nucleus</keyword>
<dbReference type="GO" id="GO:0000978">
    <property type="term" value="F:RNA polymerase II cis-regulatory region sequence-specific DNA binding"/>
    <property type="evidence" value="ECO:0007669"/>
    <property type="project" value="InterPro"/>
</dbReference>
<dbReference type="PANTHER" id="PTHR11267">
    <property type="entry name" value="T-BOX PROTEIN-RELATED"/>
    <property type="match status" value="1"/>
</dbReference>
<comment type="caution">
    <text evidence="6">Lacks conserved residue(s) required for the propagation of feature annotation.</text>
</comment>
<dbReference type="InterPro" id="IPR008967">
    <property type="entry name" value="p53-like_TF_DNA-bd_sf"/>
</dbReference>
<evidence type="ECO:0000256" key="4">
    <source>
        <dbReference type="ARBA" id="ARBA00023163"/>
    </source>
</evidence>
<keyword evidence="4" id="KW-0804">Transcription</keyword>
<evidence type="ECO:0000259" key="8">
    <source>
        <dbReference type="PROSITE" id="PS50252"/>
    </source>
</evidence>
<accession>A0A8S9YTL9</accession>
<dbReference type="Gene3D" id="2.60.40.820">
    <property type="entry name" value="Transcription factor, T-box"/>
    <property type="match status" value="1"/>
</dbReference>
<dbReference type="Proteomes" id="UP000822476">
    <property type="component" value="Unassembled WGS sequence"/>
</dbReference>
<dbReference type="InterPro" id="IPR036960">
    <property type="entry name" value="T-box_sf"/>
</dbReference>
<keyword evidence="3 6" id="KW-0238">DNA-binding</keyword>
<dbReference type="PANTHER" id="PTHR11267:SF181">
    <property type="entry name" value="OPTOMOTOR-BLIND PROTEIN"/>
    <property type="match status" value="1"/>
</dbReference>
<evidence type="ECO:0000256" key="1">
    <source>
        <dbReference type="ARBA" id="ARBA00004123"/>
    </source>
</evidence>
<dbReference type="InterPro" id="IPR001699">
    <property type="entry name" value="TF_T-box"/>
</dbReference>
<dbReference type="GO" id="GO:0000785">
    <property type="term" value="C:chromatin"/>
    <property type="evidence" value="ECO:0007669"/>
    <property type="project" value="TreeGrafter"/>
</dbReference>
<dbReference type="EMBL" id="JTDE01001770">
    <property type="protein sequence ID" value="KAF7258365.1"/>
    <property type="molecule type" value="Genomic_DNA"/>
</dbReference>
<dbReference type="CDD" id="cd20188">
    <property type="entry name" value="T-box_TBX2_3-like"/>
    <property type="match status" value="1"/>
</dbReference>
<evidence type="ECO:0000256" key="5">
    <source>
        <dbReference type="ARBA" id="ARBA00023242"/>
    </source>
</evidence>
<sequence>MAFNLPLPPYTVQQLLNRPKLPSHTSDDTGEVGIHPPSLLTGVSDVPLTPNNTLGTSTNRLKNHTGVTKQSYSNTPLPLQKKSLRTTPTNVRCTTWEKQLAHLSSKLFSMPLATAPATNTKIISSNGIGPLDSTSVMLSHTLRALTELPAGSDLLTAMKDYSSPSSEIDSPYFAVHRTLGNDLTPYSSPSELRSTFRIPPKESNSANLGIPLDGQTSHTSSTMKTMATMAAAALAAGIKLPPLRGTISKPDPSSETHISPTTSSSNDYSGFMSAAAAAAATAAAAAAMSYHHQMTSTPHSTATVLSRGNTLHTHTKHHPNQHSPALMSMIGHTMEELSQLPDFRQTSSSFMMPPPRSNSQSNVSMMGSCEMMDSSDMNRPKVELVDKFLWDKFHIQGTEMVITKSGRRMFPPFKVKVSDLDKRAKYIVLMDIVAMDDCRYKFHNNQWMIAGKADPEMPKRMYLHPDSPSTGEQWMQKIISFHKLKLTNNIADKHGYTILNSMHKYQPRFHLVRANDILRLSSSRFYTYTFKETQFLAVTAYQNEKITQLKIDHNPFAKGFRETGGGRRDKKRNENLKGMTPRVQMVAQNRQTVSELFDGSNHTSSDAETEQEVDVSDTSGSLRDKAALRNYTNGGAYVKDSKRSIRRFASKRNLSGTTLNRSRDSDRSTELSLSSLHKEIQLPAPSSLESGEVFTTVNLKRFNPAELVTKRVSLSAVQQQDNTMTVRSTTGKSPPNVTVLTPPFDFRGEVPTKMTKYARSSMDETVDFRQKTPPMQISSSMDYSPTWSTPLNSLFPPKVGPMPQRFPLHPIPPHSVYQGELGLFDSFKNNTGSNNANYSQQFSFLSNYISQNPQFVPHFLSFMLQRNNPLITRNDVKHEPTANLSIADQTTPWMNRISVANRMIPENDTTSVSMDIRPTDTGATCFSISALANSSPTAANNRSTLFDSTNL</sequence>
<feature type="region of interest" description="Disordered" evidence="7">
    <location>
        <begin position="723"/>
        <end position="744"/>
    </location>
</feature>
<organism evidence="9 10">
    <name type="scientific">Paragonimus skrjabini miyazakii</name>
    <dbReference type="NCBI Taxonomy" id="59628"/>
    <lineage>
        <taxon>Eukaryota</taxon>
        <taxon>Metazoa</taxon>
        <taxon>Spiralia</taxon>
        <taxon>Lophotrochozoa</taxon>
        <taxon>Platyhelminthes</taxon>
        <taxon>Trematoda</taxon>
        <taxon>Digenea</taxon>
        <taxon>Plagiorchiida</taxon>
        <taxon>Troglotremata</taxon>
        <taxon>Troglotrematidae</taxon>
        <taxon>Paragonimus</taxon>
    </lineage>
</organism>
<dbReference type="GO" id="GO:0045893">
    <property type="term" value="P:positive regulation of DNA-templated transcription"/>
    <property type="evidence" value="ECO:0007669"/>
    <property type="project" value="InterPro"/>
</dbReference>
<feature type="compositionally biased region" description="Basic and acidic residues" evidence="7">
    <location>
        <begin position="557"/>
        <end position="575"/>
    </location>
</feature>
<evidence type="ECO:0000256" key="6">
    <source>
        <dbReference type="PROSITE-ProRule" id="PRU00201"/>
    </source>
</evidence>
<evidence type="ECO:0000256" key="2">
    <source>
        <dbReference type="ARBA" id="ARBA00023015"/>
    </source>
</evidence>
<evidence type="ECO:0000313" key="10">
    <source>
        <dbReference type="Proteomes" id="UP000822476"/>
    </source>
</evidence>
<dbReference type="SMART" id="SM00425">
    <property type="entry name" value="TBOX"/>
    <property type="match status" value="1"/>
</dbReference>
<evidence type="ECO:0000313" key="9">
    <source>
        <dbReference type="EMBL" id="KAF7258365.1"/>
    </source>
</evidence>
<proteinExistence type="predicted"/>
<dbReference type="PROSITE" id="PS50252">
    <property type="entry name" value="TBOX_3"/>
    <property type="match status" value="1"/>
</dbReference>
<dbReference type="AlphaFoldDB" id="A0A8S9YTL9"/>
<feature type="region of interest" description="Disordered" evidence="7">
    <location>
        <begin position="557"/>
        <end position="580"/>
    </location>
</feature>
<dbReference type="PRINTS" id="PR00937">
    <property type="entry name" value="TBOX"/>
</dbReference>
<dbReference type="OrthoDB" id="7442607at2759"/>
<dbReference type="GO" id="GO:0005634">
    <property type="term" value="C:nucleus"/>
    <property type="evidence" value="ECO:0007669"/>
    <property type="project" value="UniProtKB-SubCell"/>
</dbReference>
<dbReference type="InterPro" id="IPR046360">
    <property type="entry name" value="T-box_DNA-bd"/>
</dbReference>
<feature type="compositionally biased region" description="Polar residues" evidence="7">
    <location>
        <begin position="251"/>
        <end position="265"/>
    </location>
</feature>
<comment type="caution">
    <text evidence="9">The sequence shown here is derived from an EMBL/GenBank/DDBJ whole genome shotgun (WGS) entry which is preliminary data.</text>
</comment>
<feature type="region of interest" description="Disordered" evidence="7">
    <location>
        <begin position="243"/>
        <end position="265"/>
    </location>
</feature>
<protein>
    <recommendedName>
        <fullName evidence="8">T-box domain-containing protein</fullName>
    </recommendedName>
</protein>
<reference evidence="9" key="1">
    <citation type="submission" date="2019-07" db="EMBL/GenBank/DDBJ databases">
        <title>Annotation for the trematode Paragonimus miyazaki's.</title>
        <authorList>
            <person name="Choi Y.-J."/>
        </authorList>
    </citation>
    <scope>NUCLEOTIDE SEQUENCE</scope>
    <source>
        <strain evidence="9">Japan</strain>
    </source>
</reference>
<dbReference type="FunFam" id="2.60.40.820:FF:000016">
    <property type="entry name" value="T-box transcription factor TBX2-A"/>
    <property type="match status" value="1"/>
</dbReference>